<reference evidence="1 2" key="1">
    <citation type="journal article" date="2022" name="Nat. Plants">
        <title>Genomes of leafy and leafless Platanthera orchids illuminate the evolution of mycoheterotrophy.</title>
        <authorList>
            <person name="Li M.H."/>
            <person name="Liu K.W."/>
            <person name="Li Z."/>
            <person name="Lu H.C."/>
            <person name="Ye Q.L."/>
            <person name="Zhang D."/>
            <person name="Wang J.Y."/>
            <person name="Li Y.F."/>
            <person name="Zhong Z.M."/>
            <person name="Liu X."/>
            <person name="Yu X."/>
            <person name="Liu D.K."/>
            <person name="Tu X.D."/>
            <person name="Liu B."/>
            <person name="Hao Y."/>
            <person name="Liao X.Y."/>
            <person name="Jiang Y.T."/>
            <person name="Sun W.H."/>
            <person name="Chen J."/>
            <person name="Chen Y.Q."/>
            <person name="Ai Y."/>
            <person name="Zhai J.W."/>
            <person name="Wu S.S."/>
            <person name="Zhou Z."/>
            <person name="Hsiao Y.Y."/>
            <person name="Wu W.L."/>
            <person name="Chen Y.Y."/>
            <person name="Lin Y.F."/>
            <person name="Hsu J.L."/>
            <person name="Li C.Y."/>
            <person name="Wang Z.W."/>
            <person name="Zhao X."/>
            <person name="Zhong W.Y."/>
            <person name="Ma X.K."/>
            <person name="Ma L."/>
            <person name="Huang J."/>
            <person name="Chen G.Z."/>
            <person name="Huang M.Z."/>
            <person name="Huang L."/>
            <person name="Peng D.H."/>
            <person name="Luo Y.B."/>
            <person name="Zou S.Q."/>
            <person name="Chen S.P."/>
            <person name="Lan S."/>
            <person name="Tsai W.C."/>
            <person name="Van de Peer Y."/>
            <person name="Liu Z.J."/>
        </authorList>
    </citation>
    <scope>NUCLEOTIDE SEQUENCE [LARGE SCALE GENOMIC DNA]</scope>
    <source>
        <strain evidence="1">Lor288</strain>
    </source>
</reference>
<dbReference type="EMBL" id="JBBWWR010000001">
    <property type="protein sequence ID" value="KAK8971006.1"/>
    <property type="molecule type" value="Genomic_DNA"/>
</dbReference>
<dbReference type="PANTHER" id="PTHR36067:SF1">
    <property type="entry name" value="EXPRESSED PROTEIN"/>
    <property type="match status" value="1"/>
</dbReference>
<proteinExistence type="predicted"/>
<evidence type="ECO:0000313" key="2">
    <source>
        <dbReference type="Proteomes" id="UP001412067"/>
    </source>
</evidence>
<dbReference type="Proteomes" id="UP001412067">
    <property type="component" value="Unassembled WGS sequence"/>
</dbReference>
<comment type="caution">
    <text evidence="1">The sequence shown here is derived from an EMBL/GenBank/DDBJ whole genome shotgun (WGS) entry which is preliminary data.</text>
</comment>
<organism evidence="1 2">
    <name type="scientific">Platanthera guangdongensis</name>
    <dbReference type="NCBI Taxonomy" id="2320717"/>
    <lineage>
        <taxon>Eukaryota</taxon>
        <taxon>Viridiplantae</taxon>
        <taxon>Streptophyta</taxon>
        <taxon>Embryophyta</taxon>
        <taxon>Tracheophyta</taxon>
        <taxon>Spermatophyta</taxon>
        <taxon>Magnoliopsida</taxon>
        <taxon>Liliopsida</taxon>
        <taxon>Asparagales</taxon>
        <taxon>Orchidaceae</taxon>
        <taxon>Orchidoideae</taxon>
        <taxon>Orchideae</taxon>
        <taxon>Orchidinae</taxon>
        <taxon>Platanthera</taxon>
    </lineage>
</organism>
<sequence length="79" mass="8670">MADIALLMAEDFERRVRSREGRRGRPEFWPAVAVSFPELPAVEAKIAGEMVSMKEEVTKRAAEPGSSLDLSAVNGFFSA</sequence>
<gene>
    <name evidence="1" type="ORF">KSP40_PGU012369</name>
</gene>
<protein>
    <submittedName>
        <fullName evidence="1">Uncharacterized protein</fullName>
    </submittedName>
</protein>
<evidence type="ECO:0000313" key="1">
    <source>
        <dbReference type="EMBL" id="KAK8971006.1"/>
    </source>
</evidence>
<dbReference type="PANTHER" id="PTHR36067">
    <property type="entry name" value="EXPRESSED PROTEIN"/>
    <property type="match status" value="1"/>
</dbReference>
<keyword evidence="2" id="KW-1185">Reference proteome</keyword>
<name>A0ABR2N4D5_9ASPA</name>
<accession>A0ABR2N4D5</accession>